<feature type="compositionally biased region" description="Low complexity" evidence="1">
    <location>
        <begin position="136"/>
        <end position="151"/>
    </location>
</feature>
<feature type="compositionally biased region" description="Basic and acidic residues" evidence="1">
    <location>
        <begin position="401"/>
        <end position="415"/>
    </location>
</feature>
<feature type="region of interest" description="Disordered" evidence="1">
    <location>
        <begin position="444"/>
        <end position="472"/>
    </location>
</feature>
<feature type="compositionally biased region" description="Low complexity" evidence="1">
    <location>
        <begin position="235"/>
        <end position="248"/>
    </location>
</feature>
<organism evidence="3 4">
    <name type="scientific">Ranatra chinensis</name>
    <dbReference type="NCBI Taxonomy" id="642074"/>
    <lineage>
        <taxon>Eukaryota</taxon>
        <taxon>Metazoa</taxon>
        <taxon>Ecdysozoa</taxon>
        <taxon>Arthropoda</taxon>
        <taxon>Hexapoda</taxon>
        <taxon>Insecta</taxon>
        <taxon>Pterygota</taxon>
        <taxon>Neoptera</taxon>
        <taxon>Paraneoptera</taxon>
        <taxon>Hemiptera</taxon>
        <taxon>Heteroptera</taxon>
        <taxon>Panheteroptera</taxon>
        <taxon>Nepomorpha</taxon>
        <taxon>Nepidae</taxon>
        <taxon>Ranatrinae</taxon>
        <taxon>Ranatra</taxon>
    </lineage>
</organism>
<feature type="compositionally biased region" description="Basic residues" evidence="1">
    <location>
        <begin position="1"/>
        <end position="12"/>
    </location>
</feature>
<feature type="compositionally biased region" description="Polar residues" evidence="1">
    <location>
        <begin position="91"/>
        <end position="104"/>
    </location>
</feature>
<dbReference type="PANTHER" id="PTHR45884:SF2">
    <property type="entry name" value="N-ACETYLTRANSFERASE ECO"/>
    <property type="match status" value="1"/>
</dbReference>
<feature type="region of interest" description="Disordered" evidence="1">
    <location>
        <begin position="350"/>
        <end position="415"/>
    </location>
</feature>
<comment type="caution">
    <text evidence="3">The sequence shown here is derived from an EMBL/GenBank/DDBJ whole genome shotgun (WGS) entry which is preliminary data.</text>
</comment>
<feature type="compositionally biased region" description="Basic residues" evidence="1">
    <location>
        <begin position="249"/>
        <end position="260"/>
    </location>
</feature>
<gene>
    <name evidence="3" type="ORF">AAG570_007291</name>
</gene>
<evidence type="ECO:0000313" key="3">
    <source>
        <dbReference type="EMBL" id="KAL1115260.1"/>
    </source>
</evidence>
<feature type="region of interest" description="Disordered" evidence="1">
    <location>
        <begin position="225"/>
        <end position="306"/>
    </location>
</feature>
<evidence type="ECO:0000313" key="4">
    <source>
        <dbReference type="Proteomes" id="UP001558652"/>
    </source>
</evidence>
<dbReference type="EMBL" id="JBFDAA010000020">
    <property type="protein sequence ID" value="KAL1115260.1"/>
    <property type="molecule type" value="Genomic_DNA"/>
</dbReference>
<dbReference type="PANTHER" id="PTHR45884">
    <property type="entry name" value="N-ACETYLTRANSFERASE ECO"/>
    <property type="match status" value="1"/>
</dbReference>
<feature type="compositionally biased region" description="Low complexity" evidence="1">
    <location>
        <begin position="75"/>
        <end position="90"/>
    </location>
</feature>
<feature type="compositionally biased region" description="Basic and acidic residues" evidence="1">
    <location>
        <begin position="265"/>
        <end position="291"/>
    </location>
</feature>
<proteinExistence type="predicted"/>
<evidence type="ECO:0000259" key="2">
    <source>
        <dbReference type="Pfam" id="PF13878"/>
    </source>
</evidence>
<sequence>MASKRRNMFHKNKTQETTEEGMDTGGTVVGDPPEVYVPRTPRRRNRRSWQAGDQNDRGGNNAKRRTLFFSAGRRLPVSPDSDLSDISPLSKTSGSEGDQLSDTGRPTALPWSPNRTPLKCISPLKNNFDQLLIGKSSPSTPHVSPSPFSSPLADRRRSIQASRPGRSPRLKGISPLGPDRGVIEPVKFYGNKEETPLNGVQLLRKIRASLPSSLGSVRARLFLDDHPRDRKRARSGGAAAGPAYAVRRPPSKRQKRHHHSSGAVIKERPRLLLDHETAGRRFSDPPKRKTTPEGPKLPAKSPKSEFGGLKKRVCNWEVFSFSRPPRVRPREDEEGAGTFGPRKFFKTVVDKTPKRPCDDTTEGVLTPPPTVRKSRKLLSKSDWFDGFTQLDDLPETDSDVGGERSQEDDDSSKRIVEEIREDVLEMMVEDNGDEEVRNEVEELLKSWDDGSEEEGATGGDAAPDTQEDGPTRVNDVYSKKTEMAKPAEKETLIEFGDFSQKSSVPFSMPPAPENKKSDDVGSKFFPIFSTSLSLAMSPNGKKKQLDKKSKLGWGEDQLQIDAGQNGLREVQCATCGLLYAAGNPEDEQQHEAYHNKYAELRYTPSSNFWLRIEPPPSELGIVVGETFVVPIGNRTWAWFNALTTELQELSGL</sequence>
<name>A0ABD0XXB9_9HEMI</name>
<feature type="region of interest" description="Disordered" evidence="1">
    <location>
        <begin position="1"/>
        <end position="116"/>
    </location>
</feature>
<feature type="domain" description="N-acetyltransferase ESCO zinc-finger" evidence="2">
    <location>
        <begin position="557"/>
        <end position="596"/>
    </location>
</feature>
<dbReference type="Pfam" id="PF13878">
    <property type="entry name" value="zf-C2H2_3"/>
    <property type="match status" value="1"/>
</dbReference>
<evidence type="ECO:0000256" key="1">
    <source>
        <dbReference type="SAM" id="MobiDB-lite"/>
    </source>
</evidence>
<reference evidence="3 4" key="1">
    <citation type="submission" date="2024-07" db="EMBL/GenBank/DDBJ databases">
        <title>Chromosome-level genome assembly of the water stick insect Ranatra chinensis (Heteroptera: Nepidae).</title>
        <authorList>
            <person name="Liu X."/>
        </authorList>
    </citation>
    <scope>NUCLEOTIDE SEQUENCE [LARGE SCALE GENOMIC DNA]</scope>
    <source>
        <strain evidence="3">Cailab_2021Rc</strain>
        <tissue evidence="3">Muscle</tissue>
    </source>
</reference>
<dbReference type="Proteomes" id="UP001558652">
    <property type="component" value="Unassembled WGS sequence"/>
</dbReference>
<dbReference type="AlphaFoldDB" id="A0ABD0XXB9"/>
<dbReference type="InterPro" id="IPR028005">
    <property type="entry name" value="AcTrfase_ESCO_Znf_dom"/>
</dbReference>
<accession>A0ABD0XXB9</accession>
<keyword evidence="4" id="KW-1185">Reference proteome</keyword>
<protein>
    <recommendedName>
        <fullName evidence="2">N-acetyltransferase ESCO zinc-finger domain-containing protein</fullName>
    </recommendedName>
</protein>
<feature type="region of interest" description="Disordered" evidence="1">
    <location>
        <begin position="132"/>
        <end position="177"/>
    </location>
</feature>